<dbReference type="AlphaFoldDB" id="A0A1D7YPT3"/>
<protein>
    <submittedName>
        <fullName evidence="10">ABC transporter</fullName>
    </submittedName>
</protein>
<dbReference type="SUPFAM" id="SSF52540">
    <property type="entry name" value="P-loop containing nucleoside triphosphate hydrolases"/>
    <property type="match status" value="1"/>
</dbReference>
<dbReference type="PROSITE" id="PS50893">
    <property type="entry name" value="ABC_TRANSPORTER_2"/>
    <property type="match status" value="1"/>
</dbReference>
<evidence type="ECO:0000256" key="3">
    <source>
        <dbReference type="ARBA" id="ARBA00022741"/>
    </source>
</evidence>
<name>A0A1D7YPT3_9ACTN</name>
<dbReference type="Gene3D" id="1.20.1560.10">
    <property type="entry name" value="ABC transporter type 1, transmembrane domain"/>
    <property type="match status" value="1"/>
</dbReference>
<keyword evidence="4" id="KW-0067">ATP-binding</keyword>
<dbReference type="KEGG" id="spun:BFF78_36325"/>
<dbReference type="InterPro" id="IPR003593">
    <property type="entry name" value="AAA+_ATPase"/>
</dbReference>
<gene>
    <name evidence="10" type="ORF">BFF78_36325</name>
</gene>
<evidence type="ECO:0000259" key="8">
    <source>
        <dbReference type="PROSITE" id="PS50893"/>
    </source>
</evidence>
<evidence type="ECO:0000313" key="11">
    <source>
        <dbReference type="Proteomes" id="UP000094960"/>
    </source>
</evidence>
<dbReference type="InterPro" id="IPR003439">
    <property type="entry name" value="ABC_transporter-like_ATP-bd"/>
</dbReference>
<dbReference type="Pfam" id="PF00005">
    <property type="entry name" value="ABC_tran"/>
    <property type="match status" value="1"/>
</dbReference>
<evidence type="ECO:0000256" key="1">
    <source>
        <dbReference type="ARBA" id="ARBA00004651"/>
    </source>
</evidence>
<feature type="domain" description="ABC transporter" evidence="8">
    <location>
        <begin position="396"/>
        <end position="637"/>
    </location>
</feature>
<dbReference type="InterPro" id="IPR039421">
    <property type="entry name" value="Type_1_exporter"/>
</dbReference>
<dbReference type="PROSITE" id="PS50929">
    <property type="entry name" value="ABC_TM1F"/>
    <property type="match status" value="1"/>
</dbReference>
<dbReference type="InterPro" id="IPR027417">
    <property type="entry name" value="P-loop_NTPase"/>
</dbReference>
<dbReference type="InterPro" id="IPR036640">
    <property type="entry name" value="ABC1_TM_sf"/>
</dbReference>
<keyword evidence="5 7" id="KW-1133">Transmembrane helix</keyword>
<keyword evidence="6 7" id="KW-0472">Membrane</keyword>
<dbReference type="Gene3D" id="3.40.50.300">
    <property type="entry name" value="P-loop containing nucleotide triphosphate hydrolases"/>
    <property type="match status" value="1"/>
</dbReference>
<proteinExistence type="predicted"/>
<dbReference type="Proteomes" id="UP000094960">
    <property type="component" value="Chromosome"/>
</dbReference>
<dbReference type="RefSeq" id="WP_069784024.1">
    <property type="nucleotide sequence ID" value="NZ_CP017248.1"/>
</dbReference>
<evidence type="ECO:0000259" key="9">
    <source>
        <dbReference type="PROSITE" id="PS50929"/>
    </source>
</evidence>
<dbReference type="GO" id="GO:0005524">
    <property type="term" value="F:ATP binding"/>
    <property type="evidence" value="ECO:0007669"/>
    <property type="project" value="UniProtKB-KW"/>
</dbReference>
<comment type="subcellular location">
    <subcellularLocation>
        <location evidence="1">Cell membrane</location>
        <topology evidence="1">Multi-pass membrane protein</topology>
    </subcellularLocation>
</comment>
<dbReference type="InterPro" id="IPR011527">
    <property type="entry name" value="ABC1_TM_dom"/>
</dbReference>
<keyword evidence="11" id="KW-1185">Reference proteome</keyword>
<dbReference type="GO" id="GO:0005886">
    <property type="term" value="C:plasma membrane"/>
    <property type="evidence" value="ECO:0007669"/>
    <property type="project" value="UniProtKB-SubCell"/>
</dbReference>
<feature type="transmembrane region" description="Helical" evidence="7">
    <location>
        <begin position="73"/>
        <end position="95"/>
    </location>
</feature>
<feature type="transmembrane region" description="Helical" evidence="7">
    <location>
        <begin position="192"/>
        <end position="210"/>
    </location>
</feature>
<evidence type="ECO:0000313" key="10">
    <source>
        <dbReference type="EMBL" id="AOR37536.1"/>
    </source>
</evidence>
<evidence type="ECO:0000256" key="5">
    <source>
        <dbReference type="ARBA" id="ARBA00022989"/>
    </source>
</evidence>
<feature type="domain" description="ABC transmembrane type-1" evidence="9">
    <location>
        <begin position="196"/>
        <end position="362"/>
    </location>
</feature>
<dbReference type="GO" id="GO:0140359">
    <property type="term" value="F:ABC-type transporter activity"/>
    <property type="evidence" value="ECO:0007669"/>
    <property type="project" value="InterPro"/>
</dbReference>
<evidence type="ECO:0000256" key="6">
    <source>
        <dbReference type="ARBA" id="ARBA00023136"/>
    </source>
</evidence>
<dbReference type="GO" id="GO:0016887">
    <property type="term" value="F:ATP hydrolysis activity"/>
    <property type="evidence" value="ECO:0007669"/>
    <property type="project" value="InterPro"/>
</dbReference>
<reference evidence="11" key="1">
    <citation type="submission" date="2016-09" db="EMBL/GenBank/DDBJ databases">
        <title>Streptomyces puniciscabiei strain:TW1S1 Genome sequencing and assembly.</title>
        <authorList>
            <person name="Kim M.-K."/>
            <person name="Kim S.B."/>
        </authorList>
    </citation>
    <scope>NUCLEOTIDE SEQUENCE [LARGE SCALE GENOMIC DNA]</scope>
    <source>
        <strain evidence="11">TW1S1</strain>
    </source>
</reference>
<evidence type="ECO:0000256" key="7">
    <source>
        <dbReference type="SAM" id="Phobius"/>
    </source>
</evidence>
<dbReference type="PANTHER" id="PTHR24221:SF646">
    <property type="entry name" value="HAEMOLYSIN SECRETION ATP-BINDING PROTEIN"/>
    <property type="match status" value="1"/>
</dbReference>
<dbReference type="PANTHER" id="PTHR24221">
    <property type="entry name" value="ATP-BINDING CASSETTE SUB-FAMILY B"/>
    <property type="match status" value="1"/>
</dbReference>
<evidence type="ECO:0000256" key="4">
    <source>
        <dbReference type="ARBA" id="ARBA00022840"/>
    </source>
</evidence>
<dbReference type="EMBL" id="CP017248">
    <property type="protein sequence ID" value="AOR37536.1"/>
    <property type="molecule type" value="Genomic_DNA"/>
</dbReference>
<sequence length="666" mass="71876">MSEDKAPQPDTEEAEEAVSASEMLLFGGQLEYDVGWNAHHGAWLGLSLWSMARQLPRLVATSVRLAHWADRRALRTVAVAEIGSGVTQAVGLVAVNSVLSHLLGPGTITERITHALPVLMAVSVMGVVGALCAAASTAATGALEPKVQRVATERYLTLVSRVELKAVEDDEFHRLLDSASWGAESARRMVKYTTSVVNALISLIAAAGVLTVLHWALLPLLAAMTLPSAWGAMAKARRRYVSFHQFVQHARAAQLLTRLLISQDAAAEIRLYAMGPFLLEHFRGMADTSEREQSRLARLDARTGLLSAAATGAATAATYGMLGVLLWTGSMQLSVAGTAVLAIRSGSSALRRCVLQISDVHQESLFVGDFERLCTEAGRRAIPDGGQDLPEHVEEIRFEKVTFTYPGKENPALSEVDLVLPAGKTIALVGSNGSGKSTLVKLLCGLYAPDEGHIWWDNVDAVHADRAQIFDRVAAVNQDFYRWPFTARVNIGIGRPRRPFDDEPIMEAATYSGADTVIDELPRGLGTLLQRGYKGGQNISGGQWQKIGIARGRFRSGQVLVVDEPTSALDPAAEQRVFDQIRALAGQGQTVVLVTHRLHSVRHADTIVVLDHGRVVEHGPFDQLMDPHTGTGAFRDAYLLQSHAFNQTVPDQTTAPHPATPASEPA</sequence>
<keyword evidence="2 7" id="KW-0812">Transmembrane</keyword>
<dbReference type="SMART" id="SM00382">
    <property type="entry name" value="AAA"/>
    <property type="match status" value="1"/>
</dbReference>
<dbReference type="GO" id="GO:0034040">
    <property type="term" value="F:ATPase-coupled lipid transmembrane transporter activity"/>
    <property type="evidence" value="ECO:0007669"/>
    <property type="project" value="TreeGrafter"/>
</dbReference>
<dbReference type="SUPFAM" id="SSF90123">
    <property type="entry name" value="ABC transporter transmembrane region"/>
    <property type="match status" value="1"/>
</dbReference>
<keyword evidence="3" id="KW-0547">Nucleotide-binding</keyword>
<feature type="transmembrane region" description="Helical" evidence="7">
    <location>
        <begin position="115"/>
        <end position="139"/>
    </location>
</feature>
<organism evidence="10 11">
    <name type="scientific">Streptomyces fodineus</name>
    <dbReference type="NCBI Taxonomy" id="1904616"/>
    <lineage>
        <taxon>Bacteria</taxon>
        <taxon>Bacillati</taxon>
        <taxon>Actinomycetota</taxon>
        <taxon>Actinomycetes</taxon>
        <taxon>Kitasatosporales</taxon>
        <taxon>Streptomycetaceae</taxon>
        <taxon>Streptomyces</taxon>
    </lineage>
</organism>
<evidence type="ECO:0000256" key="2">
    <source>
        <dbReference type="ARBA" id="ARBA00022692"/>
    </source>
</evidence>
<accession>A0A1D7YPT3</accession>